<name>A0A4P9YEQ3_ROZAC</name>
<keyword evidence="2 5" id="KW-0812">Transmembrane</keyword>
<evidence type="ECO:0000256" key="5">
    <source>
        <dbReference type="SAM" id="Phobius"/>
    </source>
</evidence>
<feature type="transmembrane region" description="Helical" evidence="5">
    <location>
        <begin position="112"/>
        <end position="132"/>
    </location>
</feature>
<reference evidence="8" key="1">
    <citation type="journal article" date="2018" name="Nat. Microbiol.">
        <title>Leveraging single-cell genomics to expand the fungal tree of life.</title>
        <authorList>
            <person name="Ahrendt S.R."/>
            <person name="Quandt C.A."/>
            <person name="Ciobanu D."/>
            <person name="Clum A."/>
            <person name="Salamov A."/>
            <person name="Andreopoulos B."/>
            <person name="Cheng J.F."/>
            <person name="Woyke T."/>
            <person name="Pelin A."/>
            <person name="Henrissat B."/>
            <person name="Reynolds N.K."/>
            <person name="Benny G.L."/>
            <person name="Smith M.E."/>
            <person name="James T.Y."/>
            <person name="Grigoriev I.V."/>
        </authorList>
    </citation>
    <scope>NUCLEOTIDE SEQUENCE [LARGE SCALE GENOMIC DNA]</scope>
    <source>
        <strain evidence="8">CSF55</strain>
    </source>
</reference>
<dbReference type="GO" id="GO:0005783">
    <property type="term" value="C:endoplasmic reticulum"/>
    <property type="evidence" value="ECO:0007669"/>
    <property type="project" value="TreeGrafter"/>
</dbReference>
<dbReference type="UniPathway" id="UPA00378"/>
<evidence type="ECO:0000256" key="2">
    <source>
        <dbReference type="ARBA" id="ARBA00022692"/>
    </source>
</evidence>
<dbReference type="AlphaFoldDB" id="A0A4P9YEQ3"/>
<evidence type="ECO:0000256" key="1">
    <source>
        <dbReference type="ARBA" id="ARBA00004127"/>
    </source>
</evidence>
<dbReference type="InterPro" id="IPR001104">
    <property type="entry name" value="3-oxo-5_a-steroid_4-DH_C"/>
</dbReference>
<evidence type="ECO:0000259" key="6">
    <source>
        <dbReference type="Pfam" id="PF02544"/>
    </source>
</evidence>
<dbReference type="GO" id="GO:0003865">
    <property type="term" value="F:3-oxo-5-alpha-steroid 4-dehydrogenase activity"/>
    <property type="evidence" value="ECO:0007669"/>
    <property type="project" value="TreeGrafter"/>
</dbReference>
<dbReference type="InterPro" id="IPR039698">
    <property type="entry name" value="Dfg10/SRD5A3"/>
</dbReference>
<dbReference type="GO" id="GO:0016095">
    <property type="term" value="P:polyprenol catabolic process"/>
    <property type="evidence" value="ECO:0007669"/>
    <property type="project" value="TreeGrafter"/>
</dbReference>
<feature type="transmembrane region" description="Helical" evidence="5">
    <location>
        <begin position="179"/>
        <end position="197"/>
    </location>
</feature>
<dbReference type="PANTHER" id="PTHR14624">
    <property type="entry name" value="DFG10 PROTEIN"/>
    <property type="match status" value="1"/>
</dbReference>
<dbReference type="EMBL" id="ML005752">
    <property type="protein sequence ID" value="RKP17608.1"/>
    <property type="molecule type" value="Genomic_DNA"/>
</dbReference>
<dbReference type="PANTHER" id="PTHR14624:SF0">
    <property type="entry name" value="POLYPRENOL REDUCTASE"/>
    <property type="match status" value="1"/>
</dbReference>
<accession>A0A4P9YEQ3</accession>
<feature type="transmembrane region" description="Helical" evidence="5">
    <location>
        <begin position="38"/>
        <end position="55"/>
    </location>
</feature>
<feature type="transmembrane region" description="Helical" evidence="5">
    <location>
        <begin position="152"/>
        <end position="172"/>
    </location>
</feature>
<dbReference type="PROSITE" id="PS50244">
    <property type="entry name" value="S5A_REDUCTASE"/>
    <property type="match status" value="1"/>
</dbReference>
<dbReference type="Pfam" id="PF02544">
    <property type="entry name" value="Steroid_dh"/>
    <property type="match status" value="1"/>
</dbReference>
<keyword evidence="3 5" id="KW-1133">Transmembrane helix</keyword>
<organism evidence="7 8">
    <name type="scientific">Rozella allomycis (strain CSF55)</name>
    <dbReference type="NCBI Taxonomy" id="988480"/>
    <lineage>
        <taxon>Eukaryota</taxon>
        <taxon>Fungi</taxon>
        <taxon>Fungi incertae sedis</taxon>
        <taxon>Cryptomycota</taxon>
        <taxon>Cryptomycota incertae sedis</taxon>
        <taxon>Rozella</taxon>
    </lineage>
</organism>
<dbReference type="GO" id="GO:0006488">
    <property type="term" value="P:dolichol-linked oligosaccharide biosynthetic process"/>
    <property type="evidence" value="ECO:0007669"/>
    <property type="project" value="InterPro"/>
</dbReference>
<evidence type="ECO:0000256" key="4">
    <source>
        <dbReference type="ARBA" id="ARBA00023136"/>
    </source>
</evidence>
<protein>
    <recommendedName>
        <fullName evidence="6">3-oxo-5-alpha-steroid 4-dehydrogenase C-terminal domain-containing protein</fullName>
    </recommendedName>
</protein>
<dbReference type="Proteomes" id="UP000281549">
    <property type="component" value="Unassembled WGS sequence"/>
</dbReference>
<proteinExistence type="predicted"/>
<sequence length="216" mass="25331">MAYFSPFNRLKSLLLHGNTLIKSGQCNLGVFYIKKKNFSHFYLLAVILGCYKMYYNETASIELPFVFLLHLIRRLYETVFIFKYRSYSKMHIMHYLAGHFYYFSVWEIVSRISLLSTVTCIVLVILQCFQFYLHVILASNTNHETLPHQFPYDILICPHYFVEVVMYIVICYCAGSKSAILMAIFTTLNLTISASYLKTSYEKVGIKKYAIFYGVY</sequence>
<evidence type="ECO:0000313" key="8">
    <source>
        <dbReference type="Proteomes" id="UP000281549"/>
    </source>
</evidence>
<feature type="domain" description="3-oxo-5-alpha-steroid 4-dehydrogenase C-terminal" evidence="6">
    <location>
        <begin position="92"/>
        <end position="209"/>
    </location>
</feature>
<evidence type="ECO:0000256" key="3">
    <source>
        <dbReference type="ARBA" id="ARBA00022989"/>
    </source>
</evidence>
<gene>
    <name evidence="7" type="ORF">ROZALSC1DRAFT_16189</name>
</gene>
<comment type="subcellular location">
    <subcellularLocation>
        <location evidence="1">Endomembrane system</location>
        <topology evidence="1">Multi-pass membrane protein</topology>
    </subcellularLocation>
</comment>
<evidence type="ECO:0000313" key="7">
    <source>
        <dbReference type="EMBL" id="RKP17608.1"/>
    </source>
</evidence>
<keyword evidence="4 5" id="KW-0472">Membrane</keyword>